<dbReference type="AlphaFoldDB" id="A0A4Q7ACS8"/>
<dbReference type="PROSITE" id="PS50035">
    <property type="entry name" value="PLD"/>
    <property type="match status" value="1"/>
</dbReference>
<dbReference type="Pfam" id="PF13091">
    <property type="entry name" value="PLDc_2"/>
    <property type="match status" value="1"/>
</dbReference>
<dbReference type="Gene3D" id="3.30.870.10">
    <property type="entry name" value="Endonuclease Chain A"/>
    <property type="match status" value="1"/>
</dbReference>
<organism evidence="2 3">
    <name type="scientific">Acinetobacter wuhouensis</name>
    <dbReference type="NCBI Taxonomy" id="1879050"/>
    <lineage>
        <taxon>Bacteria</taxon>
        <taxon>Pseudomonadati</taxon>
        <taxon>Pseudomonadota</taxon>
        <taxon>Gammaproteobacteria</taxon>
        <taxon>Moraxellales</taxon>
        <taxon>Moraxellaceae</taxon>
        <taxon>Acinetobacter</taxon>
    </lineage>
</organism>
<evidence type="ECO:0000259" key="1">
    <source>
        <dbReference type="PROSITE" id="PS50035"/>
    </source>
</evidence>
<comment type="caution">
    <text evidence="2">The sequence shown here is derived from an EMBL/GenBank/DDBJ whole genome shotgun (WGS) entry which is preliminary data.</text>
</comment>
<dbReference type="RefSeq" id="WP_130168967.1">
    <property type="nucleotide sequence ID" value="NZ_SGSQ01000037.1"/>
</dbReference>
<dbReference type="CDD" id="cd09117">
    <property type="entry name" value="PLDc_Bfil_DEXD_like"/>
    <property type="match status" value="1"/>
</dbReference>
<dbReference type="GO" id="GO:0006793">
    <property type="term" value="P:phosphorus metabolic process"/>
    <property type="evidence" value="ECO:0007669"/>
    <property type="project" value="UniProtKB-ARBA"/>
</dbReference>
<accession>A0A4Q7ACS8</accession>
<dbReference type="Proteomes" id="UP000293863">
    <property type="component" value="Unassembled WGS sequence"/>
</dbReference>
<reference evidence="2 3" key="1">
    <citation type="submission" date="2019-02" db="EMBL/GenBank/DDBJ databases">
        <title>The Batch Genome Submission of Acinetobacter spp. strains.</title>
        <authorList>
            <person name="Qin J."/>
            <person name="Hu Y."/>
            <person name="Ye H."/>
            <person name="Wei L."/>
            <person name="Feng Y."/>
            <person name="Zong Z."/>
        </authorList>
    </citation>
    <scope>NUCLEOTIDE SEQUENCE [LARGE SCALE GENOMIC DNA]</scope>
    <source>
        <strain evidence="2 3">WCHAW060049</strain>
    </source>
</reference>
<dbReference type="GO" id="GO:0003824">
    <property type="term" value="F:catalytic activity"/>
    <property type="evidence" value="ECO:0007669"/>
    <property type="project" value="InterPro"/>
</dbReference>
<protein>
    <recommendedName>
        <fullName evidence="1">PLD phosphodiesterase domain-containing protein</fullName>
    </recommendedName>
</protein>
<dbReference type="SUPFAM" id="SSF56024">
    <property type="entry name" value="Phospholipase D/nuclease"/>
    <property type="match status" value="1"/>
</dbReference>
<proteinExistence type="predicted"/>
<keyword evidence="3" id="KW-1185">Reference proteome</keyword>
<gene>
    <name evidence="2" type="ORF">EXU28_17730</name>
</gene>
<dbReference type="InterPro" id="IPR025202">
    <property type="entry name" value="PLD-like_dom"/>
</dbReference>
<feature type="domain" description="PLD phosphodiesterase" evidence="1">
    <location>
        <begin position="81"/>
        <end position="111"/>
    </location>
</feature>
<evidence type="ECO:0000313" key="3">
    <source>
        <dbReference type="Proteomes" id="UP000293863"/>
    </source>
</evidence>
<evidence type="ECO:0000313" key="2">
    <source>
        <dbReference type="EMBL" id="RZG43279.1"/>
    </source>
</evidence>
<dbReference type="EMBL" id="SGSQ01000037">
    <property type="protein sequence ID" value="RZG43279.1"/>
    <property type="molecule type" value="Genomic_DNA"/>
</dbReference>
<dbReference type="InterPro" id="IPR001736">
    <property type="entry name" value="PLipase_D/transphosphatidylase"/>
</dbReference>
<sequence>MEILDNPTLIRKKLIALFTQCERLFFAVAWATHNHDLFKSLEKHPDRIALGFVGLHFYQTSPEFIEHFSNHKNINFVDPTNNAVFHPKVYVFELENKYAVIIGSANMTTGALTKNHELCTLWYAEKNDQTVKSLMQSIRSFSTLKLAKIDNEWLELYTQKANAHKRAMRKISSTKTTSAAANILPDLNINIDWKSFSTKVRNDKYENSFEERLALLDECQTLLTHKSLSDMTYSERRLIAGLKDKDATLNSGWFGSLEPNGIVKQIIKSYPKIFSDALDQIPISGAITKDHYDRFIKVFEKRFGEEAFARHPSIVSLTRFLCIKRPDFFVSINKKNFEQLSEALNFKKKRTSESYWEIIMLIHQQPWFTTVIKKSDSDYFLWKYRVAMLDAIYYEH</sequence>
<name>A0A4Q7ACS8_9GAMM</name>